<dbReference type="Proteomes" id="UP000184522">
    <property type="component" value="Unassembled WGS sequence"/>
</dbReference>
<dbReference type="AlphaFoldDB" id="A0A1M5S4L8"/>
<dbReference type="SUPFAM" id="SSF52833">
    <property type="entry name" value="Thioredoxin-like"/>
    <property type="match status" value="1"/>
</dbReference>
<evidence type="ECO:0000313" key="2">
    <source>
        <dbReference type="EMBL" id="SHH33238.1"/>
    </source>
</evidence>
<accession>A0A1M5S4L8</accession>
<dbReference type="InterPro" id="IPR013766">
    <property type="entry name" value="Thioredoxin_domain"/>
</dbReference>
<dbReference type="InterPro" id="IPR036249">
    <property type="entry name" value="Thioredoxin-like_sf"/>
</dbReference>
<dbReference type="Pfam" id="PF00085">
    <property type="entry name" value="Thioredoxin"/>
    <property type="match status" value="1"/>
</dbReference>
<dbReference type="CDD" id="cd02966">
    <property type="entry name" value="TlpA_like_family"/>
    <property type="match status" value="1"/>
</dbReference>
<proteinExistence type="predicted"/>
<dbReference type="STRING" id="1089305.SAMN05444148_1767"/>
<name>A0A1M5S4L8_9FLAO</name>
<dbReference type="EMBL" id="FQWS01000002">
    <property type="protein sequence ID" value="SHH33238.1"/>
    <property type="molecule type" value="Genomic_DNA"/>
</dbReference>
<keyword evidence="3" id="KW-1185">Reference proteome</keyword>
<protein>
    <submittedName>
        <fullName evidence="2">Thiol-disulfide isomerase or thioredoxin</fullName>
    </submittedName>
</protein>
<dbReference type="GO" id="GO:0016853">
    <property type="term" value="F:isomerase activity"/>
    <property type="evidence" value="ECO:0007669"/>
    <property type="project" value="UniProtKB-KW"/>
</dbReference>
<keyword evidence="2" id="KW-0413">Isomerase</keyword>
<dbReference type="Gene3D" id="3.40.30.10">
    <property type="entry name" value="Glutaredoxin"/>
    <property type="match status" value="1"/>
</dbReference>
<gene>
    <name evidence="2" type="ORF">SAMN05444148_1767</name>
</gene>
<reference evidence="3" key="1">
    <citation type="submission" date="2016-11" db="EMBL/GenBank/DDBJ databases">
        <authorList>
            <person name="Varghese N."/>
            <person name="Submissions S."/>
        </authorList>
    </citation>
    <scope>NUCLEOTIDE SEQUENCE [LARGE SCALE GENOMIC DNA]</scope>
    <source>
        <strain evidence="3">DSM 25330</strain>
    </source>
</reference>
<evidence type="ECO:0000259" key="1">
    <source>
        <dbReference type="Pfam" id="PF00085"/>
    </source>
</evidence>
<evidence type="ECO:0000313" key="3">
    <source>
        <dbReference type="Proteomes" id="UP000184522"/>
    </source>
</evidence>
<sequence length="378" mass="43212">MIMKGLRFKIAILTLLYCIVINTSNAQIKVSEVVQESLIANPDSNKLYFVDFWATWCGPCVFAKEMLTVLQKQHPSDFYVVSLSDENADKVKAYLKKKPSELAIAVDFEENTFKKFGIYSRPNGILFNAKGEKLWQGHPADLKGNMISRFLRENKSRTSFSKFVKVIETNVSKEKEYLPKSDIEIKANKNASEELAISYGTTHVKFEGSLIHILSYLSKINEQQILLNPSINKVYTIYIRTSKVANNNIDIELINKLGLSVTESSTSGEAMTLQVKNPNFWDTNQINWGDMASKYLVSDSDISADNVSLKDMAYQLSKALDIPVVISSSNDKYIYSIHDWQIHYKYYEFMQSNLEEYGIKIKKEKVNYPQYIITKKAP</sequence>
<organism evidence="2 3">
    <name type="scientific">Winogradskyella jejuensis</name>
    <dbReference type="NCBI Taxonomy" id="1089305"/>
    <lineage>
        <taxon>Bacteria</taxon>
        <taxon>Pseudomonadati</taxon>
        <taxon>Bacteroidota</taxon>
        <taxon>Flavobacteriia</taxon>
        <taxon>Flavobacteriales</taxon>
        <taxon>Flavobacteriaceae</taxon>
        <taxon>Winogradskyella</taxon>
    </lineage>
</organism>
<dbReference type="PANTHER" id="PTHR42852">
    <property type="entry name" value="THIOL:DISULFIDE INTERCHANGE PROTEIN DSBE"/>
    <property type="match status" value="1"/>
</dbReference>
<dbReference type="PANTHER" id="PTHR42852:SF13">
    <property type="entry name" value="PROTEIN DIPZ"/>
    <property type="match status" value="1"/>
</dbReference>
<feature type="domain" description="Thioredoxin" evidence="1">
    <location>
        <begin position="41"/>
        <end position="86"/>
    </location>
</feature>
<dbReference type="InterPro" id="IPR050553">
    <property type="entry name" value="Thioredoxin_ResA/DsbE_sf"/>
</dbReference>